<dbReference type="EMBL" id="KD266846">
    <property type="protein sequence ID" value="EMS46988.1"/>
    <property type="molecule type" value="Genomic_DNA"/>
</dbReference>
<dbReference type="AlphaFoldDB" id="M7YA78"/>
<proteinExistence type="predicted"/>
<evidence type="ECO:0000313" key="1">
    <source>
        <dbReference type="EMBL" id="EMS46988.1"/>
    </source>
</evidence>
<name>M7YA78_TRIUA</name>
<protein>
    <submittedName>
        <fullName evidence="1">Uncharacterized protein</fullName>
    </submittedName>
</protein>
<organism evidence="1">
    <name type="scientific">Triticum urartu</name>
    <name type="common">Red wild einkorn</name>
    <name type="synonym">Crithodium urartu</name>
    <dbReference type="NCBI Taxonomy" id="4572"/>
    <lineage>
        <taxon>Eukaryota</taxon>
        <taxon>Viridiplantae</taxon>
        <taxon>Streptophyta</taxon>
        <taxon>Embryophyta</taxon>
        <taxon>Tracheophyta</taxon>
        <taxon>Spermatophyta</taxon>
        <taxon>Magnoliopsida</taxon>
        <taxon>Liliopsida</taxon>
        <taxon>Poales</taxon>
        <taxon>Poaceae</taxon>
        <taxon>BOP clade</taxon>
        <taxon>Pooideae</taxon>
        <taxon>Triticodae</taxon>
        <taxon>Triticeae</taxon>
        <taxon>Triticinae</taxon>
        <taxon>Triticum</taxon>
    </lineage>
</organism>
<dbReference type="STRING" id="4572.M7YA78"/>
<gene>
    <name evidence="1" type="ORF">TRIUR3_22689</name>
</gene>
<sequence length="130" mass="14502">MAVQPLLLEAVPQTISFSVRGCLLILDTLLKTKSCPVLLDIINMNGIFPCLFATIIFKDLDLTRPAAPRNPPRPQFETSTKEVLRKADFRTLELLASIEFRDTMTMVTSNAPSSMIKLVPAEYLMSKLCT</sequence>
<dbReference type="OMA" id="HTMAVQP"/>
<accession>M7YA78</accession>
<reference evidence="1" key="1">
    <citation type="journal article" date="2013" name="Nature">
        <title>Draft genome of the wheat A-genome progenitor Triticum urartu.</title>
        <authorList>
            <person name="Ling H.Q."/>
            <person name="Zhao S."/>
            <person name="Liu D."/>
            <person name="Wang J."/>
            <person name="Sun H."/>
            <person name="Zhang C."/>
            <person name="Fan H."/>
            <person name="Li D."/>
            <person name="Dong L."/>
            <person name="Tao Y."/>
            <person name="Gao C."/>
            <person name="Wu H."/>
            <person name="Li Y."/>
            <person name="Cui Y."/>
            <person name="Guo X."/>
            <person name="Zheng S."/>
            <person name="Wang B."/>
            <person name="Yu K."/>
            <person name="Liang Q."/>
            <person name="Yang W."/>
            <person name="Lou X."/>
            <person name="Chen J."/>
            <person name="Feng M."/>
            <person name="Jian J."/>
            <person name="Zhang X."/>
            <person name="Luo G."/>
            <person name="Jiang Y."/>
            <person name="Liu J."/>
            <person name="Wang Z."/>
            <person name="Sha Y."/>
            <person name="Zhang B."/>
            <person name="Wu H."/>
            <person name="Tang D."/>
            <person name="Shen Q."/>
            <person name="Xue P."/>
            <person name="Zou S."/>
            <person name="Wang X."/>
            <person name="Liu X."/>
            <person name="Wang F."/>
            <person name="Yang Y."/>
            <person name="An X."/>
            <person name="Dong Z."/>
            <person name="Zhang K."/>
            <person name="Zhang X."/>
            <person name="Luo M.C."/>
            <person name="Dvorak J."/>
            <person name="Tong Y."/>
            <person name="Wang J."/>
            <person name="Yang H."/>
            <person name="Li Z."/>
            <person name="Wang D."/>
            <person name="Zhang A."/>
            <person name="Wang J."/>
        </authorList>
    </citation>
    <scope>NUCLEOTIDE SEQUENCE</scope>
</reference>